<comment type="caution">
    <text evidence="6">The sequence shown here is derived from an EMBL/GenBank/DDBJ whole genome shotgun (WGS) entry which is preliminary data.</text>
</comment>
<keyword evidence="3" id="KW-0732">Signal</keyword>
<evidence type="ECO:0000259" key="5">
    <source>
        <dbReference type="SMART" id="SM00642"/>
    </source>
</evidence>
<dbReference type="Proteomes" id="UP000604046">
    <property type="component" value="Unassembled WGS sequence"/>
</dbReference>
<gene>
    <name evidence="6" type="primary">AMY1</name>
    <name evidence="6" type="ORF">SNAT2548_LOCUS24076</name>
</gene>
<sequence length="698" mass="78736">MRKVQTDEVPYTLHDLGGKSVYLIMPDRFSRLGGVSQGDPSPCTGNDWCNGTIKGITSQLEYIRDMGFDCIWVTPMVLNMYGPDGPSGYGYHGYWAQDYYQIDPNFGTQQDLKELIQETHNMGMCFILDIVLNHCRPIHSEADLSEVYPFNKTEYFHQLNISNMTFDQYTEKMGGWPPPTQALGPGAQCELQFFPNGTPDGTNNGTYCNNYPGEIFNNQTYYGDQAHGPPDLKFCGAGNYNCKGYNETVNILGWFYDLADLNQSVPFVRQGLKDWVMYMVTEYAVDGIRLDTTPYMRHEFLKEVQDMLLALDNPIHILGEVTSTNMSFHGSYQVRNGQGVLSGLENFPLTYMAMPGYCGWPGGPKSPVAQFDLQYLGDTMWKQQTTGYYNDLDLLMNMMDNQDETPIWGQYHVPPAGGPFGGSGTGGCLDNATLARNAWAWLLFAKGMPVVTWGDEQGNSVYRRSLWQFNWTKSAWQYKLLNKMNAIRRERNVAKATQEILHYSKYVLVFARGCGENRVVVLTNNVLQGTGERMEYWVRLPRPPKGMMWRDALHDQYFVRRKKKVVTWTTMPLVLVLEPLGKKRPYGRAFAGSGWRPPQLGLEVKESGTLLDPTVVVKAVKGEGALKAGVQAGDEILAIGETRVVDLLSMREALSALGDTRQGDPPLRLRLRRAGKLIEVFLESRRAARPEDFVVASQ</sequence>
<evidence type="ECO:0000259" key="4">
    <source>
        <dbReference type="SMART" id="SM00228"/>
    </source>
</evidence>
<dbReference type="SUPFAM" id="SSF51445">
    <property type="entry name" value="(Trans)glycosidases"/>
    <property type="match status" value="1"/>
</dbReference>
<dbReference type="Gene3D" id="2.30.42.10">
    <property type="match status" value="1"/>
</dbReference>
<evidence type="ECO:0000313" key="6">
    <source>
        <dbReference type="EMBL" id="CAE7442774.1"/>
    </source>
</evidence>
<evidence type="ECO:0000256" key="1">
    <source>
        <dbReference type="ARBA" id="ARBA00001913"/>
    </source>
</evidence>
<name>A0A812RM48_9DINO</name>
<dbReference type="GO" id="GO:0046872">
    <property type="term" value="F:metal ion binding"/>
    <property type="evidence" value="ECO:0007669"/>
    <property type="project" value="UniProtKB-KW"/>
</dbReference>
<dbReference type="InterPro" id="IPR036034">
    <property type="entry name" value="PDZ_sf"/>
</dbReference>
<protein>
    <submittedName>
        <fullName evidence="6">AMY1 protein</fullName>
    </submittedName>
</protein>
<dbReference type="PANTHER" id="PTHR10357">
    <property type="entry name" value="ALPHA-AMYLASE FAMILY MEMBER"/>
    <property type="match status" value="1"/>
</dbReference>
<keyword evidence="7" id="KW-1185">Reference proteome</keyword>
<dbReference type="SUPFAM" id="SSF50156">
    <property type="entry name" value="PDZ domain-like"/>
    <property type="match status" value="1"/>
</dbReference>
<dbReference type="EMBL" id="CAJNDS010002345">
    <property type="protein sequence ID" value="CAE7442774.1"/>
    <property type="molecule type" value="Genomic_DNA"/>
</dbReference>
<reference evidence="6" key="1">
    <citation type="submission" date="2021-02" db="EMBL/GenBank/DDBJ databases">
        <authorList>
            <person name="Dougan E. K."/>
            <person name="Rhodes N."/>
            <person name="Thang M."/>
            <person name="Chan C."/>
        </authorList>
    </citation>
    <scope>NUCLEOTIDE SEQUENCE</scope>
</reference>
<evidence type="ECO:0000256" key="2">
    <source>
        <dbReference type="ARBA" id="ARBA00022723"/>
    </source>
</evidence>
<dbReference type="SMART" id="SM00228">
    <property type="entry name" value="PDZ"/>
    <property type="match status" value="1"/>
</dbReference>
<comment type="cofactor">
    <cofactor evidence="1">
        <name>Ca(2+)</name>
        <dbReference type="ChEBI" id="CHEBI:29108"/>
    </cofactor>
</comment>
<evidence type="ECO:0000256" key="3">
    <source>
        <dbReference type="ARBA" id="ARBA00022729"/>
    </source>
</evidence>
<keyword evidence="2" id="KW-0479">Metal-binding</keyword>
<dbReference type="InterPro" id="IPR006047">
    <property type="entry name" value="GH13_cat_dom"/>
</dbReference>
<accession>A0A812RM48</accession>
<dbReference type="InterPro" id="IPR001478">
    <property type="entry name" value="PDZ"/>
</dbReference>
<organism evidence="6 7">
    <name type="scientific">Symbiodinium natans</name>
    <dbReference type="NCBI Taxonomy" id="878477"/>
    <lineage>
        <taxon>Eukaryota</taxon>
        <taxon>Sar</taxon>
        <taxon>Alveolata</taxon>
        <taxon>Dinophyceae</taxon>
        <taxon>Suessiales</taxon>
        <taxon>Symbiodiniaceae</taxon>
        <taxon>Symbiodinium</taxon>
    </lineage>
</organism>
<dbReference type="Gene3D" id="3.20.20.80">
    <property type="entry name" value="Glycosidases"/>
    <property type="match status" value="2"/>
</dbReference>
<dbReference type="PANTHER" id="PTHR10357:SF215">
    <property type="entry name" value="ALPHA-AMYLASE 1"/>
    <property type="match status" value="1"/>
</dbReference>
<dbReference type="OrthoDB" id="1740265at2759"/>
<dbReference type="Pfam" id="PF00128">
    <property type="entry name" value="Alpha-amylase"/>
    <property type="match status" value="1"/>
</dbReference>
<dbReference type="AlphaFoldDB" id="A0A812RM48"/>
<dbReference type="SMART" id="SM00642">
    <property type="entry name" value="Aamy"/>
    <property type="match status" value="1"/>
</dbReference>
<feature type="domain" description="PDZ" evidence="4">
    <location>
        <begin position="598"/>
        <end position="675"/>
    </location>
</feature>
<evidence type="ECO:0000313" key="7">
    <source>
        <dbReference type="Proteomes" id="UP000604046"/>
    </source>
</evidence>
<feature type="domain" description="Glycosyl hydrolase family 13 catalytic" evidence="5">
    <location>
        <begin position="23"/>
        <end position="488"/>
    </location>
</feature>
<dbReference type="GO" id="GO:0005975">
    <property type="term" value="P:carbohydrate metabolic process"/>
    <property type="evidence" value="ECO:0007669"/>
    <property type="project" value="InterPro"/>
</dbReference>
<proteinExistence type="predicted"/>
<dbReference type="InterPro" id="IPR017853">
    <property type="entry name" value="GH"/>
</dbReference>